<evidence type="ECO:0000313" key="8">
    <source>
        <dbReference type="Proteomes" id="UP000238479"/>
    </source>
</evidence>
<evidence type="ECO:0000256" key="5">
    <source>
        <dbReference type="SAM" id="SignalP"/>
    </source>
</evidence>
<protein>
    <submittedName>
        <fullName evidence="7">Putative chitinase</fullName>
        <ecNumber evidence="7">3.2.1.14</ecNumber>
    </submittedName>
</protein>
<feature type="chain" id="PRO_5015129280" evidence="5">
    <location>
        <begin position="24"/>
        <end position="300"/>
    </location>
</feature>
<evidence type="ECO:0000256" key="2">
    <source>
        <dbReference type="ARBA" id="ARBA00023295"/>
    </source>
</evidence>
<evidence type="ECO:0000259" key="6">
    <source>
        <dbReference type="PROSITE" id="PS51910"/>
    </source>
</evidence>
<dbReference type="STRING" id="74649.A0A2P6RSD8"/>
<dbReference type="EC" id="3.2.1.14" evidence="7"/>
<evidence type="ECO:0000256" key="3">
    <source>
        <dbReference type="RuleBase" id="RU000489"/>
    </source>
</evidence>
<evidence type="ECO:0000313" key="7">
    <source>
        <dbReference type="EMBL" id="PRQ49325.1"/>
    </source>
</evidence>
<keyword evidence="1 3" id="KW-0378">Hydrolase</keyword>
<dbReference type="SUPFAM" id="SSF51445">
    <property type="entry name" value="(Trans)glycosidases"/>
    <property type="match status" value="1"/>
</dbReference>
<dbReference type="InterPro" id="IPR001223">
    <property type="entry name" value="Glyco_hydro18_cat"/>
</dbReference>
<evidence type="ECO:0000256" key="1">
    <source>
        <dbReference type="ARBA" id="ARBA00022801"/>
    </source>
</evidence>
<dbReference type="PANTHER" id="PTHR46476:SF9">
    <property type="entry name" value="GH18 DOMAIN-CONTAINING PROTEIN"/>
    <property type="match status" value="1"/>
</dbReference>
<feature type="domain" description="GH18" evidence="6">
    <location>
        <begin position="25"/>
        <end position="295"/>
    </location>
</feature>
<keyword evidence="2 3" id="KW-0326">Glycosidase</keyword>
<dbReference type="PRINTS" id="PR00551">
    <property type="entry name" value="2SGLOBULIN"/>
</dbReference>
<dbReference type="Pfam" id="PF00704">
    <property type="entry name" value="Glyco_hydro_18"/>
    <property type="match status" value="1"/>
</dbReference>
<dbReference type="Gramene" id="PRQ49325">
    <property type="protein sequence ID" value="PRQ49325"/>
    <property type="gene ID" value="RchiOBHm_Chr2g0120651"/>
</dbReference>
<proteinExistence type="inferred from homology"/>
<organism evidence="7 8">
    <name type="scientific">Rosa chinensis</name>
    <name type="common">China rose</name>
    <dbReference type="NCBI Taxonomy" id="74649"/>
    <lineage>
        <taxon>Eukaryota</taxon>
        <taxon>Viridiplantae</taxon>
        <taxon>Streptophyta</taxon>
        <taxon>Embryophyta</taxon>
        <taxon>Tracheophyta</taxon>
        <taxon>Spermatophyta</taxon>
        <taxon>Magnoliopsida</taxon>
        <taxon>eudicotyledons</taxon>
        <taxon>Gunneridae</taxon>
        <taxon>Pentapetalae</taxon>
        <taxon>rosids</taxon>
        <taxon>fabids</taxon>
        <taxon>Rosales</taxon>
        <taxon>Rosaceae</taxon>
        <taxon>Rosoideae</taxon>
        <taxon>Rosoideae incertae sedis</taxon>
        <taxon>Rosa</taxon>
    </lineage>
</organism>
<dbReference type="Proteomes" id="UP000238479">
    <property type="component" value="Chromosome 2"/>
</dbReference>
<feature type="signal peptide" evidence="5">
    <location>
        <begin position="1"/>
        <end position="23"/>
    </location>
</feature>
<comment type="similarity">
    <text evidence="4">Belongs to the glycosyl hydrolase 18 family.</text>
</comment>
<dbReference type="OMA" id="WISNAFT"/>
<dbReference type="InterPro" id="IPR000677">
    <property type="entry name" value="Chitinase-like"/>
</dbReference>
<sequence length="300" mass="33436">MVQLQLSLLFVAGFAFIFQQVYGGKVMMEYIGATGVSVSFDDVPINDGIDFHFILGFAVDADESGNFQNGKFSPYWIPELTPMSVAAIKKAHPNVKVMVSLSGWSIGTKTLHWYIPENSEKWISNAVSSLTSIITTYHLDGIDIDYEKFRNSSKTNANFAYCIGELITRLKDQGVISVASIAPFYSTVAPYIALYQGYGHAIDYVNHQFYTDKVKTPKGYLKAFELRANQFDKTKLLPAYEVNGRGIQGDLFFDALSLLEDNGFLINGVMIFSADASSENKYHYERKSQAFLLNSTSTSV</sequence>
<dbReference type="PROSITE" id="PS51910">
    <property type="entry name" value="GH18_2"/>
    <property type="match status" value="1"/>
</dbReference>
<name>A0A2P6RSD8_ROSCH</name>
<dbReference type="EMBL" id="PDCK01000040">
    <property type="protein sequence ID" value="PRQ49325.1"/>
    <property type="molecule type" value="Genomic_DNA"/>
</dbReference>
<dbReference type="OrthoDB" id="3012298at2759"/>
<gene>
    <name evidence="7" type="ORF">RchiOBHm_Chr2g0120651</name>
</gene>
<dbReference type="PANTHER" id="PTHR46476">
    <property type="entry name" value="CHITINASE 2-LIKE"/>
    <property type="match status" value="1"/>
</dbReference>
<reference evidence="7 8" key="1">
    <citation type="journal article" date="2018" name="Nat. Genet.">
        <title>The Rosa genome provides new insights in the design of modern roses.</title>
        <authorList>
            <person name="Bendahmane M."/>
        </authorList>
    </citation>
    <scope>NUCLEOTIDE SEQUENCE [LARGE SCALE GENOMIC DNA]</scope>
    <source>
        <strain evidence="8">cv. Old Blush</strain>
    </source>
</reference>
<keyword evidence="8" id="KW-1185">Reference proteome</keyword>
<comment type="caution">
    <text evidence="7">The sequence shown here is derived from an EMBL/GenBank/DDBJ whole genome shotgun (WGS) entry which is preliminary data.</text>
</comment>
<dbReference type="Gene3D" id="3.20.20.80">
    <property type="entry name" value="Glycosidases"/>
    <property type="match status" value="1"/>
</dbReference>
<dbReference type="PROSITE" id="PS01095">
    <property type="entry name" value="GH18_1"/>
    <property type="match status" value="1"/>
</dbReference>
<keyword evidence="5" id="KW-0732">Signal</keyword>
<dbReference type="GO" id="GO:0008843">
    <property type="term" value="F:endochitinase activity"/>
    <property type="evidence" value="ECO:0007669"/>
    <property type="project" value="UniProtKB-EC"/>
</dbReference>
<evidence type="ECO:0000256" key="4">
    <source>
        <dbReference type="RuleBase" id="RU004453"/>
    </source>
</evidence>
<accession>A0A2P6RSD8</accession>
<dbReference type="InterPro" id="IPR017853">
    <property type="entry name" value="GH"/>
</dbReference>
<dbReference type="AlphaFoldDB" id="A0A2P6RSD8"/>
<dbReference type="GO" id="GO:0005975">
    <property type="term" value="P:carbohydrate metabolic process"/>
    <property type="evidence" value="ECO:0007669"/>
    <property type="project" value="InterPro"/>
</dbReference>
<dbReference type="InterPro" id="IPR001579">
    <property type="entry name" value="Glyco_hydro_18_chit_AS"/>
</dbReference>